<comment type="caution">
    <text evidence="2">The sequence shown here is derived from an EMBL/GenBank/DDBJ whole genome shotgun (WGS) entry which is preliminary data.</text>
</comment>
<reference evidence="2 3" key="1">
    <citation type="journal article" date="2017" name="Mol. Ecol.">
        <title>Comparative and population genomic landscape of Phellinus noxius: A hypervariable fungus causing root rot in trees.</title>
        <authorList>
            <person name="Chung C.L."/>
            <person name="Lee T.J."/>
            <person name="Akiba M."/>
            <person name="Lee H.H."/>
            <person name="Kuo T.H."/>
            <person name="Liu D."/>
            <person name="Ke H.M."/>
            <person name="Yokoi T."/>
            <person name="Roa M.B."/>
            <person name="Lu M.J."/>
            <person name="Chang Y.Y."/>
            <person name="Ann P.J."/>
            <person name="Tsai J.N."/>
            <person name="Chen C.Y."/>
            <person name="Tzean S.S."/>
            <person name="Ota Y."/>
            <person name="Hattori T."/>
            <person name="Sahashi N."/>
            <person name="Liou R.F."/>
            <person name="Kikuchi T."/>
            <person name="Tsai I.J."/>
        </authorList>
    </citation>
    <scope>NUCLEOTIDE SEQUENCE [LARGE SCALE GENOMIC DNA]</scope>
    <source>
        <strain evidence="2 3">FFPRI411160</strain>
    </source>
</reference>
<dbReference type="EMBL" id="NBII01000007">
    <property type="protein sequence ID" value="PAV17417.1"/>
    <property type="molecule type" value="Genomic_DNA"/>
</dbReference>
<dbReference type="InParanoid" id="A0A286UCY5"/>
<name>A0A286UCY5_9AGAM</name>
<sequence length="172" mass="19480">MPVLFERNQTQTHTPTPCTPVSQKVPICKTDLIGIGFIIFTIIFLLVFLERIVKCLKRRFRSSGENQNQGEAEKTSSIPLHRCLERSGSSYSGTQVSSRCLLIPWYSTFSSRKSEVWNKNETQQKRADEQPTEQVSIPPIVRVYDVEEQDITTIASFTDSGFSPGTFTPTRS</sequence>
<keyword evidence="1" id="KW-1133">Transmembrane helix</keyword>
<feature type="transmembrane region" description="Helical" evidence="1">
    <location>
        <begin position="32"/>
        <end position="53"/>
    </location>
</feature>
<evidence type="ECO:0000313" key="3">
    <source>
        <dbReference type="Proteomes" id="UP000217199"/>
    </source>
</evidence>
<organism evidence="2 3">
    <name type="scientific">Pyrrhoderma noxium</name>
    <dbReference type="NCBI Taxonomy" id="2282107"/>
    <lineage>
        <taxon>Eukaryota</taxon>
        <taxon>Fungi</taxon>
        <taxon>Dikarya</taxon>
        <taxon>Basidiomycota</taxon>
        <taxon>Agaricomycotina</taxon>
        <taxon>Agaricomycetes</taxon>
        <taxon>Hymenochaetales</taxon>
        <taxon>Hymenochaetaceae</taxon>
        <taxon>Pyrrhoderma</taxon>
    </lineage>
</organism>
<evidence type="ECO:0000313" key="2">
    <source>
        <dbReference type="EMBL" id="PAV17417.1"/>
    </source>
</evidence>
<dbReference type="AlphaFoldDB" id="A0A286UCY5"/>
<protein>
    <submittedName>
        <fullName evidence="2">Uncharacterized protein</fullName>
    </submittedName>
</protein>
<dbReference type="Proteomes" id="UP000217199">
    <property type="component" value="Unassembled WGS sequence"/>
</dbReference>
<accession>A0A286UCY5</accession>
<gene>
    <name evidence="2" type="ORF">PNOK_0748100</name>
</gene>
<evidence type="ECO:0000256" key="1">
    <source>
        <dbReference type="SAM" id="Phobius"/>
    </source>
</evidence>
<keyword evidence="1" id="KW-0472">Membrane</keyword>
<keyword evidence="1" id="KW-0812">Transmembrane</keyword>
<keyword evidence="3" id="KW-1185">Reference proteome</keyword>
<proteinExistence type="predicted"/>